<keyword evidence="2" id="KW-1185">Reference proteome</keyword>
<dbReference type="InterPro" id="IPR044288">
    <property type="entry name" value="ZNF598/HEL2"/>
</dbReference>
<gene>
    <name evidence="1" type="ORF">Tco_1082364</name>
</gene>
<reference evidence="1" key="2">
    <citation type="submission" date="2022-01" db="EMBL/GenBank/DDBJ databases">
        <authorList>
            <person name="Yamashiro T."/>
            <person name="Shiraishi A."/>
            <person name="Satake H."/>
            <person name="Nakayama K."/>
        </authorList>
    </citation>
    <scope>NUCLEOTIDE SEQUENCE</scope>
</reference>
<protein>
    <submittedName>
        <fullName evidence="1">Uncharacterized protein</fullName>
    </submittedName>
</protein>
<name>A0ABQ5I0A5_9ASTR</name>
<proteinExistence type="predicted"/>
<organism evidence="1 2">
    <name type="scientific">Tanacetum coccineum</name>
    <dbReference type="NCBI Taxonomy" id="301880"/>
    <lineage>
        <taxon>Eukaryota</taxon>
        <taxon>Viridiplantae</taxon>
        <taxon>Streptophyta</taxon>
        <taxon>Embryophyta</taxon>
        <taxon>Tracheophyta</taxon>
        <taxon>Spermatophyta</taxon>
        <taxon>Magnoliopsida</taxon>
        <taxon>eudicotyledons</taxon>
        <taxon>Gunneridae</taxon>
        <taxon>Pentapetalae</taxon>
        <taxon>asterids</taxon>
        <taxon>campanulids</taxon>
        <taxon>Asterales</taxon>
        <taxon>Asteraceae</taxon>
        <taxon>Asteroideae</taxon>
        <taxon>Anthemideae</taxon>
        <taxon>Anthemidinae</taxon>
        <taxon>Tanacetum</taxon>
    </lineage>
</organism>
<dbReference type="Proteomes" id="UP001151760">
    <property type="component" value="Unassembled WGS sequence"/>
</dbReference>
<comment type="caution">
    <text evidence="1">The sequence shown here is derived from an EMBL/GenBank/DDBJ whole genome shotgun (WGS) entry which is preliminary data.</text>
</comment>
<evidence type="ECO:0000313" key="2">
    <source>
        <dbReference type="Proteomes" id="UP001151760"/>
    </source>
</evidence>
<evidence type="ECO:0000313" key="1">
    <source>
        <dbReference type="EMBL" id="GJT93519.1"/>
    </source>
</evidence>
<accession>A0ABQ5I0A5</accession>
<reference evidence="1" key="1">
    <citation type="journal article" date="2022" name="Int. J. Mol. Sci.">
        <title>Draft Genome of Tanacetum Coccineum: Genomic Comparison of Closely Related Tanacetum-Family Plants.</title>
        <authorList>
            <person name="Yamashiro T."/>
            <person name="Shiraishi A."/>
            <person name="Nakayama K."/>
            <person name="Satake H."/>
        </authorList>
    </citation>
    <scope>NUCLEOTIDE SEQUENCE</scope>
</reference>
<dbReference type="EMBL" id="BQNB010020210">
    <property type="protein sequence ID" value="GJT93519.1"/>
    <property type="molecule type" value="Genomic_DNA"/>
</dbReference>
<sequence>MFDLPLLSSGLLGTSGQDHLRILWTLQDSVCMITKRSYGLVDLLVLGVSPLPTFFEVSNCSAFGIFRSYTTSVFICEQKLYNKAQLKQHRNTGGSEVDGSESERGGFQGHPLYEFCRTTFYGDNELTRICQLNISPVIYAKDKILASSSITRIMNTWRQVGFSDDNNHFRQGYFLCEDEACLSKKFVVLTPKKHNALEHRGYVSRSKRNAIRQVKYGETLGRFTSSVDENKLALDIAMLRSKIHTLFPFDSKVEFTMTYVDKDGLTDDDDVECRHLLWRLRSILRR</sequence>
<dbReference type="PANTHER" id="PTHR22938:SF0">
    <property type="entry name" value="E3 UBIQUITIN-PROTEIN LIGASE ZNF598"/>
    <property type="match status" value="1"/>
</dbReference>
<dbReference type="PANTHER" id="PTHR22938">
    <property type="entry name" value="ZINC FINGER PROTEIN 598"/>
    <property type="match status" value="1"/>
</dbReference>